<dbReference type="Proteomes" id="UP000627573">
    <property type="component" value="Unassembled WGS sequence"/>
</dbReference>
<evidence type="ECO:0000313" key="2">
    <source>
        <dbReference type="Proteomes" id="UP000627573"/>
    </source>
</evidence>
<dbReference type="AlphaFoldDB" id="A0A8I1D7G0"/>
<protein>
    <submittedName>
        <fullName evidence="1">Uncharacterized protein</fullName>
    </submittedName>
</protein>
<dbReference type="EMBL" id="JAECSB010000085">
    <property type="protein sequence ID" value="MBH5146310.1"/>
    <property type="molecule type" value="Genomic_DNA"/>
</dbReference>
<gene>
    <name evidence="1" type="ORF">I3517_27275</name>
</gene>
<evidence type="ECO:0000313" key="1">
    <source>
        <dbReference type="EMBL" id="MBH5146310.1"/>
    </source>
</evidence>
<proteinExistence type="predicted"/>
<organism evidence="1 2">
    <name type="scientific">Rhodococcus erythropolis</name>
    <name type="common">Arthrobacter picolinophilus</name>
    <dbReference type="NCBI Taxonomy" id="1833"/>
    <lineage>
        <taxon>Bacteria</taxon>
        <taxon>Bacillati</taxon>
        <taxon>Actinomycetota</taxon>
        <taxon>Actinomycetes</taxon>
        <taxon>Mycobacteriales</taxon>
        <taxon>Nocardiaceae</taxon>
        <taxon>Rhodococcus</taxon>
        <taxon>Rhodococcus erythropolis group</taxon>
    </lineage>
</organism>
<dbReference type="RefSeq" id="WP_054780939.1">
    <property type="nucleotide sequence ID" value="NZ_JAECSB010000085.1"/>
</dbReference>
<comment type="caution">
    <text evidence="1">The sequence shown here is derived from an EMBL/GenBank/DDBJ whole genome shotgun (WGS) entry which is preliminary data.</text>
</comment>
<reference evidence="1 2" key="1">
    <citation type="submission" date="2020-12" db="EMBL/GenBank/DDBJ databases">
        <title>Draft genome sequence of furan degrading bacterial strain FUR100.</title>
        <authorList>
            <person name="Woiski C."/>
        </authorList>
    </citation>
    <scope>NUCLEOTIDE SEQUENCE [LARGE SCALE GENOMIC DNA]</scope>
    <source>
        <strain evidence="1 2">FUR100</strain>
    </source>
</reference>
<accession>A0A8I1D7G0</accession>
<name>A0A8I1D7G0_RHOER</name>
<sequence length="171" mass="19202">MTEWIETSALVLAKCASNDPWFPNPSEAIVIAWAEIFATSNLTREDLLAGVTRAYRTEDTGYRPLPASIVKHGRASYFESLANLPDERRESMEDAAHALMEIGIQPPDAHKYVRRIILGRTPPFQLTVTQELEFREILAERQAIKSLPPKPLDVSRAFRRVTPTKAADAQS</sequence>
<keyword evidence="2" id="KW-1185">Reference proteome</keyword>